<evidence type="ECO:0000259" key="4">
    <source>
        <dbReference type="PROSITE" id="PS51747"/>
    </source>
</evidence>
<gene>
    <name evidence="5" type="primary">TAD2</name>
    <name evidence="5" type="ORF">HK105_207148</name>
</gene>
<accession>A0ABR4N1J8</accession>
<dbReference type="PANTHER" id="PTHR11079:SF149">
    <property type="entry name" value="TRNA-SPECIFIC ADENOSINE DEAMINASE 2"/>
    <property type="match status" value="1"/>
</dbReference>
<dbReference type="CDD" id="cd01285">
    <property type="entry name" value="nucleoside_deaminase"/>
    <property type="match status" value="1"/>
</dbReference>
<evidence type="ECO:0000313" key="6">
    <source>
        <dbReference type="Proteomes" id="UP001527925"/>
    </source>
</evidence>
<dbReference type="InterPro" id="IPR002125">
    <property type="entry name" value="CMP_dCMP_dom"/>
</dbReference>
<dbReference type="PANTHER" id="PTHR11079">
    <property type="entry name" value="CYTOSINE DEAMINASE FAMILY MEMBER"/>
    <property type="match status" value="1"/>
</dbReference>
<dbReference type="PROSITE" id="PS00903">
    <property type="entry name" value="CYT_DCMP_DEAMINASES_1"/>
    <property type="match status" value="1"/>
</dbReference>
<evidence type="ECO:0000256" key="3">
    <source>
        <dbReference type="ARBA" id="ARBA00022833"/>
    </source>
</evidence>
<name>A0ABR4N1J8_9FUNG</name>
<keyword evidence="6" id="KW-1185">Reference proteome</keyword>
<dbReference type="InterPro" id="IPR016192">
    <property type="entry name" value="APOBEC/CMP_deaminase_Zn-bd"/>
</dbReference>
<feature type="domain" description="CMP/dCMP-type deaminase" evidence="4">
    <location>
        <begin position="18"/>
        <end position="138"/>
    </location>
</feature>
<dbReference type="PROSITE" id="PS51747">
    <property type="entry name" value="CYT_DCMP_DEAMINASES_2"/>
    <property type="match status" value="1"/>
</dbReference>
<keyword evidence="3" id="KW-0862">Zinc</keyword>
<reference evidence="5 6" key="1">
    <citation type="submission" date="2023-09" db="EMBL/GenBank/DDBJ databases">
        <title>Pangenome analysis of Batrachochytrium dendrobatidis and related Chytrids.</title>
        <authorList>
            <person name="Yacoub M.N."/>
            <person name="Stajich J.E."/>
            <person name="James T.Y."/>
        </authorList>
    </citation>
    <scope>NUCLEOTIDE SEQUENCE [LARGE SCALE GENOMIC DNA]</scope>
    <source>
        <strain evidence="5 6">JEL0888</strain>
    </source>
</reference>
<proteinExistence type="predicted"/>
<keyword evidence="1" id="KW-0479">Metal-binding</keyword>
<dbReference type="Gene3D" id="3.40.140.10">
    <property type="entry name" value="Cytidine Deaminase, domain 2"/>
    <property type="match status" value="1"/>
</dbReference>
<comment type="caution">
    <text evidence="5">The sequence shown here is derived from an EMBL/GenBank/DDBJ whole genome shotgun (WGS) entry which is preliminary data.</text>
</comment>
<evidence type="ECO:0000256" key="1">
    <source>
        <dbReference type="ARBA" id="ARBA00022723"/>
    </source>
</evidence>
<dbReference type="SUPFAM" id="SSF53927">
    <property type="entry name" value="Cytidine deaminase-like"/>
    <property type="match status" value="1"/>
</dbReference>
<protein>
    <submittedName>
        <fullName evidence="5">tRNA(Adenine34) deaminase</fullName>
    </submittedName>
</protein>
<organism evidence="5 6">
    <name type="scientific">Polyrhizophydium stewartii</name>
    <dbReference type="NCBI Taxonomy" id="2732419"/>
    <lineage>
        <taxon>Eukaryota</taxon>
        <taxon>Fungi</taxon>
        <taxon>Fungi incertae sedis</taxon>
        <taxon>Chytridiomycota</taxon>
        <taxon>Chytridiomycota incertae sedis</taxon>
        <taxon>Chytridiomycetes</taxon>
        <taxon>Rhizophydiales</taxon>
        <taxon>Rhizophydiales incertae sedis</taxon>
        <taxon>Polyrhizophydium</taxon>
    </lineage>
</organism>
<evidence type="ECO:0000313" key="5">
    <source>
        <dbReference type="EMBL" id="KAL2913403.1"/>
    </source>
</evidence>
<dbReference type="InterPro" id="IPR016193">
    <property type="entry name" value="Cytidine_deaminase-like"/>
</dbReference>
<dbReference type="EMBL" id="JADGIZ020000047">
    <property type="protein sequence ID" value="KAL2913403.1"/>
    <property type="molecule type" value="Genomic_DNA"/>
</dbReference>
<dbReference type="Proteomes" id="UP001527925">
    <property type="component" value="Unassembled WGS sequence"/>
</dbReference>
<evidence type="ECO:0000256" key="2">
    <source>
        <dbReference type="ARBA" id="ARBA00022801"/>
    </source>
</evidence>
<keyword evidence="2" id="KW-0378">Hydrolase</keyword>
<sequence>MSDKPEQAATTAAGGFTAAEQTYMRQALALAEEAYAVGEVPVGCVFVHDELGVVGQGRNRTNETLNGTRHAEFEAIDQILALRPAGTPLADFVRDTFARTDLFVTVEPCVMCASALRKLGLRRAVYGCGNDKFGGCGSVFTIHTDEVGEGSKYEAVGGLFRGEAIMALRRFYVRENDHAPAPKRKGRRVLKTTFD</sequence>
<dbReference type="Pfam" id="PF00383">
    <property type="entry name" value="dCMP_cyt_deam_1"/>
    <property type="match status" value="1"/>
</dbReference>